<evidence type="ECO:0000313" key="2">
    <source>
        <dbReference type="Proteomes" id="UP000250796"/>
    </source>
</evidence>
<dbReference type="EMBL" id="LS974202">
    <property type="protein sequence ID" value="SSC12544.1"/>
    <property type="molecule type" value="Genomic_DNA"/>
</dbReference>
<protein>
    <submittedName>
        <fullName evidence="1">Uncharacterized protein</fullName>
    </submittedName>
</protein>
<evidence type="ECO:0000313" key="1">
    <source>
        <dbReference type="EMBL" id="SSC12544.1"/>
    </source>
</evidence>
<sequence>MLSSQSLSTRDLSYARVDYISRFLQENSLEFKYIANSFGFKASLSDFKSFQYLWCCSKLRIWYIILVTTTVFFFNKKLRH</sequence>
<keyword evidence="2" id="KW-1185">Reference proteome</keyword>
<gene>
    <name evidence="1" type="ORF">MESINF_1100</name>
</gene>
<dbReference type="AlphaFoldDB" id="A0A7Z7LEH7"/>
<name>A0A7Z7LEH7_9BACT</name>
<reference evidence="1 2" key="1">
    <citation type="submission" date="2017-01" db="EMBL/GenBank/DDBJ databases">
        <authorList>
            <person name="Erauso G."/>
        </authorList>
    </citation>
    <scope>NUCLEOTIDE SEQUENCE [LARGE SCALE GENOMIC DNA]</scope>
    <source>
        <strain evidence="1">MESINF1</strain>
    </source>
</reference>
<organism evidence="1 2">
    <name type="scientific">Mesotoga infera</name>
    <dbReference type="NCBI Taxonomy" id="1236046"/>
    <lineage>
        <taxon>Bacteria</taxon>
        <taxon>Thermotogati</taxon>
        <taxon>Thermotogota</taxon>
        <taxon>Thermotogae</taxon>
        <taxon>Kosmotogales</taxon>
        <taxon>Kosmotogaceae</taxon>
        <taxon>Mesotoga</taxon>
    </lineage>
</organism>
<dbReference type="Proteomes" id="UP000250796">
    <property type="component" value="Chromosome MESINF"/>
</dbReference>
<proteinExistence type="predicted"/>
<dbReference type="KEGG" id="minf:MESINF_1100"/>
<accession>A0A7Z7LEH7</accession>